<reference evidence="1 2" key="1">
    <citation type="submission" date="2018-12" db="EMBL/GenBank/DDBJ databases">
        <authorList>
            <person name="Li F."/>
        </authorList>
    </citation>
    <scope>NUCLEOTIDE SEQUENCE [LARGE SCALE GENOMIC DNA]</scope>
    <source>
        <strain evidence="1 2">8H24J-4-2</strain>
    </source>
</reference>
<keyword evidence="2" id="KW-1185">Reference proteome</keyword>
<accession>A0A3S4AJP0</accession>
<proteinExistence type="predicted"/>
<sequence length="100" mass="11130">MTDAPAAPRIVLELVRPRLSLHPGVRPTVVVDGRGQPAQWGVGTWRSPIDGAVRIYLFNRAWRYGVAETVLPSEATRVVYTAPRLPFGRGRITTETRPVR</sequence>
<comment type="caution">
    <text evidence="1">The sequence shown here is derived from an EMBL/GenBank/DDBJ whole genome shotgun (WGS) entry which is preliminary data.</text>
</comment>
<evidence type="ECO:0000313" key="1">
    <source>
        <dbReference type="EMBL" id="RWZ61588.1"/>
    </source>
</evidence>
<dbReference type="OrthoDB" id="5119752at2"/>
<protein>
    <submittedName>
        <fullName evidence="1">Uncharacterized protein</fullName>
    </submittedName>
</protein>
<gene>
    <name evidence="1" type="ORF">ELQ92_11510</name>
</gene>
<dbReference type="EMBL" id="RZNC01000003">
    <property type="protein sequence ID" value="RWZ61588.1"/>
    <property type="molecule type" value="Genomic_DNA"/>
</dbReference>
<name>A0A3S4AJP0_9MICO</name>
<organism evidence="1 2">
    <name type="scientific">Labedella populi</name>
    <dbReference type="NCBI Taxonomy" id="2498850"/>
    <lineage>
        <taxon>Bacteria</taxon>
        <taxon>Bacillati</taxon>
        <taxon>Actinomycetota</taxon>
        <taxon>Actinomycetes</taxon>
        <taxon>Micrococcales</taxon>
        <taxon>Microbacteriaceae</taxon>
        <taxon>Labedella</taxon>
    </lineage>
</organism>
<dbReference type="RefSeq" id="WP_128499077.1">
    <property type="nucleotide sequence ID" value="NZ_RZNC01000003.1"/>
</dbReference>
<dbReference type="Proteomes" id="UP000288603">
    <property type="component" value="Unassembled WGS sequence"/>
</dbReference>
<dbReference type="AlphaFoldDB" id="A0A3S4AJP0"/>
<evidence type="ECO:0000313" key="2">
    <source>
        <dbReference type="Proteomes" id="UP000288603"/>
    </source>
</evidence>